<dbReference type="GeneID" id="127751736"/>
<evidence type="ECO:0000313" key="3">
    <source>
        <dbReference type="RefSeq" id="XP_052131695.1"/>
    </source>
</evidence>
<feature type="region of interest" description="Disordered" evidence="1">
    <location>
        <begin position="116"/>
        <end position="166"/>
    </location>
</feature>
<accession>A0A9C6X9R1</accession>
<protein>
    <submittedName>
        <fullName evidence="3">Diacylglycerol kinase 1-like</fullName>
    </submittedName>
</protein>
<evidence type="ECO:0000256" key="1">
    <source>
        <dbReference type="SAM" id="MobiDB-lite"/>
    </source>
</evidence>
<keyword evidence="2" id="KW-1185">Reference proteome</keyword>
<sequence length="166" mass="17309">MKEMAVLTSATACAPITSHTQPGSVPNIATCAVDWGVAGLTTGSNTLCSSGSGLGEPPKEKLSFTDRLHGLGERLSALSMHRGEGDQLGRTRTGSVGASVHPLLTVTHTSYSCHEVLDKQRSSESSPSHSHSQVSRNSSRKSNNSLLHVTNGKLDGEATQHSGHAV</sequence>
<name>A0A9C6X9R1_FRAOC</name>
<dbReference type="AlphaFoldDB" id="A0A9C6X9R1"/>
<reference evidence="3" key="1">
    <citation type="submission" date="2025-08" db="UniProtKB">
        <authorList>
            <consortium name="RefSeq"/>
        </authorList>
    </citation>
    <scope>IDENTIFICATION</scope>
    <source>
        <tissue evidence="3">Whole organism</tissue>
    </source>
</reference>
<proteinExistence type="predicted"/>
<organism evidence="2 3">
    <name type="scientific">Frankliniella occidentalis</name>
    <name type="common">Western flower thrips</name>
    <name type="synonym">Euthrips occidentalis</name>
    <dbReference type="NCBI Taxonomy" id="133901"/>
    <lineage>
        <taxon>Eukaryota</taxon>
        <taxon>Metazoa</taxon>
        <taxon>Ecdysozoa</taxon>
        <taxon>Arthropoda</taxon>
        <taxon>Hexapoda</taxon>
        <taxon>Insecta</taxon>
        <taxon>Pterygota</taxon>
        <taxon>Neoptera</taxon>
        <taxon>Paraneoptera</taxon>
        <taxon>Thysanoptera</taxon>
        <taxon>Terebrantia</taxon>
        <taxon>Thripoidea</taxon>
        <taxon>Thripidae</taxon>
        <taxon>Frankliniella</taxon>
    </lineage>
</organism>
<dbReference type="Proteomes" id="UP000504606">
    <property type="component" value="Unplaced"/>
</dbReference>
<feature type="compositionally biased region" description="Low complexity" evidence="1">
    <location>
        <begin position="123"/>
        <end position="145"/>
    </location>
</feature>
<evidence type="ECO:0000313" key="2">
    <source>
        <dbReference type="Proteomes" id="UP000504606"/>
    </source>
</evidence>
<dbReference type="OrthoDB" id="242257at2759"/>
<dbReference type="KEGG" id="foc:127751736"/>
<gene>
    <name evidence="3" type="primary">LOC127751736</name>
</gene>
<dbReference type="RefSeq" id="XP_052131695.1">
    <property type="nucleotide sequence ID" value="XM_052275735.1"/>
</dbReference>